<reference evidence="1 2" key="1">
    <citation type="submission" date="2017-04" db="EMBL/GenBank/DDBJ databases">
        <title>Genome Sequence of Marinobacter salarius strain SMR5 Isolated from a culture of the Diatom Skeletonema marinoi.</title>
        <authorList>
            <person name="Topel M."/>
            <person name="Pinder M.I.M."/>
            <person name="Johansson O.N."/>
            <person name="Kourtchenko O."/>
            <person name="Godhe A."/>
            <person name="Clarke A.K."/>
        </authorList>
    </citation>
    <scope>NUCLEOTIDE SEQUENCE [LARGE SCALE GENOMIC DNA]</scope>
    <source>
        <strain evidence="1 2">SMR5</strain>
    </source>
</reference>
<dbReference type="RefSeq" id="WP_085681727.1">
    <property type="nucleotide sequence ID" value="NZ_CP020931.1"/>
</dbReference>
<dbReference type="AlphaFoldDB" id="A0A1W6KEC2"/>
<name>A0A1W6KEC2_9GAMM</name>
<sequence length="104" mass="11542">MKLSMGLVVASALVVLGVWFIDIASDRENVVEITGTASAYTDWECGYHDQPDCSVVFEAYVGEKYDVRRIRYGKDFMAIKIQQGDLSGWVFSGEGVRVNAKPNT</sequence>
<dbReference type="Proteomes" id="UP000193100">
    <property type="component" value="Chromosome"/>
</dbReference>
<proteinExistence type="predicted"/>
<accession>A0A1W6KEC2</accession>
<gene>
    <name evidence="1" type="ORF">MARSALSMR5_03733</name>
</gene>
<dbReference type="EMBL" id="CP020931">
    <property type="protein sequence ID" value="ARM85753.1"/>
    <property type="molecule type" value="Genomic_DNA"/>
</dbReference>
<organism evidence="1 2">
    <name type="scientific">Marinobacter salarius</name>
    <dbReference type="NCBI Taxonomy" id="1420917"/>
    <lineage>
        <taxon>Bacteria</taxon>
        <taxon>Pseudomonadati</taxon>
        <taxon>Pseudomonadota</taxon>
        <taxon>Gammaproteobacteria</taxon>
        <taxon>Pseudomonadales</taxon>
        <taxon>Marinobacteraceae</taxon>
        <taxon>Marinobacter</taxon>
    </lineage>
</organism>
<evidence type="ECO:0000313" key="1">
    <source>
        <dbReference type="EMBL" id="ARM85753.1"/>
    </source>
</evidence>
<protein>
    <submittedName>
        <fullName evidence="1">Uncharacterized protein</fullName>
    </submittedName>
</protein>
<dbReference type="GeneID" id="77257654"/>
<evidence type="ECO:0000313" key="2">
    <source>
        <dbReference type="Proteomes" id="UP000193100"/>
    </source>
</evidence>